<reference evidence="1" key="1">
    <citation type="submission" date="2021-06" db="EMBL/GenBank/DDBJ databases">
        <authorList>
            <person name="Kallberg Y."/>
            <person name="Tangrot J."/>
            <person name="Rosling A."/>
        </authorList>
    </citation>
    <scope>NUCLEOTIDE SEQUENCE</scope>
    <source>
        <strain evidence="1">28 12/20/2015</strain>
    </source>
</reference>
<proteinExistence type="predicted"/>
<dbReference type="Proteomes" id="UP000789366">
    <property type="component" value="Unassembled WGS sequence"/>
</dbReference>
<keyword evidence="2" id="KW-1185">Reference proteome</keyword>
<name>A0ACA9K7I3_9GLOM</name>
<evidence type="ECO:0000313" key="1">
    <source>
        <dbReference type="EMBL" id="CAG8457679.1"/>
    </source>
</evidence>
<organism evidence="1 2">
    <name type="scientific">Cetraspora pellucida</name>
    <dbReference type="NCBI Taxonomy" id="1433469"/>
    <lineage>
        <taxon>Eukaryota</taxon>
        <taxon>Fungi</taxon>
        <taxon>Fungi incertae sedis</taxon>
        <taxon>Mucoromycota</taxon>
        <taxon>Glomeromycotina</taxon>
        <taxon>Glomeromycetes</taxon>
        <taxon>Diversisporales</taxon>
        <taxon>Gigasporaceae</taxon>
        <taxon>Cetraspora</taxon>
    </lineage>
</organism>
<protein>
    <submittedName>
        <fullName evidence="1">15691_t:CDS:1</fullName>
    </submittedName>
</protein>
<comment type="caution">
    <text evidence="1">The sequence shown here is derived from an EMBL/GenBank/DDBJ whole genome shotgun (WGS) entry which is preliminary data.</text>
</comment>
<sequence length="363" mass="41388">MASLFDSDSDDSIEIVDIVDLDENNKEENLTAQHIQFSAVSVEYPPTDPEGYAIVYNFIESSDDEQIQIMKDQRTCGEVKICPYAHNDLHNYIHTSVDFDSNIFQSIKSNEELRTNSDQCNGELIMRKRQTQVLSTASSSTELNINSGYFIGCTQWKYSVSGHRYLPIKESIDRHLLKRLISGMPLNQCNINDTCNTVLPNDSKRSKCYQAIKLQESTYFQMDLTFKYVQGEINMFELNEYDEKHQLTLKYARIFTNISDANAYKCMFLIIIDTVKTLTNKLVKIQHIHNEGWKFILGDLDIAQAKGLGLALSEIDSTESQDEVQLLLGQIATSNEDGVKDKYGVAKTRRNSRPIAKTVQLIK</sequence>
<dbReference type="EMBL" id="CAJVPW010000528">
    <property type="protein sequence ID" value="CAG8457679.1"/>
    <property type="molecule type" value="Genomic_DNA"/>
</dbReference>
<accession>A0ACA9K7I3</accession>
<gene>
    <name evidence="1" type="ORF">SPELUC_LOCUS1115</name>
</gene>
<evidence type="ECO:0000313" key="2">
    <source>
        <dbReference type="Proteomes" id="UP000789366"/>
    </source>
</evidence>